<evidence type="ECO:0000313" key="3">
    <source>
        <dbReference type="EMBL" id="HAS6678098.1"/>
    </source>
</evidence>
<feature type="transmembrane region" description="Helical" evidence="1">
    <location>
        <begin position="43"/>
        <end position="66"/>
    </location>
</feature>
<dbReference type="AlphaFoldDB" id="A0A8H9MWU8"/>
<comment type="caution">
    <text evidence="3">The sequence shown here is derived from an EMBL/GenBank/DDBJ whole genome shotgun (WGS) entry which is preliminary data.</text>
</comment>
<gene>
    <name evidence="3" type="ORF">I7278_14880</name>
</gene>
<sequence length="71" mass="7167">MVNLVKKFGVKTAVVTGALVTSASSFAADHSAAINAAVTEGQANYTLVVVGLIGLAAIGFGLHMMISSMRS</sequence>
<proteinExistence type="predicted"/>
<feature type="signal peptide" evidence="2">
    <location>
        <begin position="1"/>
        <end position="27"/>
    </location>
</feature>
<name>A0A8H9MWU8_VIBPH</name>
<evidence type="ECO:0000256" key="2">
    <source>
        <dbReference type="SAM" id="SignalP"/>
    </source>
</evidence>
<keyword evidence="1" id="KW-1133">Transmembrane helix</keyword>
<evidence type="ECO:0008006" key="4">
    <source>
        <dbReference type="Google" id="ProtNLM"/>
    </source>
</evidence>
<organism evidence="3">
    <name type="scientific">Vibrio parahaemolyticus</name>
    <dbReference type="NCBI Taxonomy" id="670"/>
    <lineage>
        <taxon>Bacteria</taxon>
        <taxon>Pseudomonadati</taxon>
        <taxon>Pseudomonadota</taxon>
        <taxon>Gammaproteobacteria</taxon>
        <taxon>Vibrionales</taxon>
        <taxon>Vibrionaceae</taxon>
        <taxon>Vibrio</taxon>
    </lineage>
</organism>
<protein>
    <recommendedName>
        <fullName evidence="4">Major coat protein</fullName>
    </recommendedName>
</protein>
<dbReference type="RefSeq" id="WP_029792117.1">
    <property type="nucleotide sequence ID" value="NZ_CP043421.1"/>
</dbReference>
<reference evidence="3" key="1">
    <citation type="journal article" date="2018" name="Genome Biol.">
        <title>SKESA: strategic k-mer extension for scrupulous assemblies.</title>
        <authorList>
            <person name="Souvorov A."/>
            <person name="Agarwala R."/>
            <person name="Lipman D.J."/>
        </authorList>
    </citation>
    <scope>NUCLEOTIDE SEQUENCE</scope>
    <source>
        <strain evidence="3">1930</strain>
    </source>
</reference>
<reference evidence="3" key="2">
    <citation type="submission" date="2019-12" db="EMBL/GenBank/DDBJ databases">
        <authorList>
            <consortium name="NCBI Pathogen Detection Project"/>
        </authorList>
    </citation>
    <scope>NUCLEOTIDE SEQUENCE</scope>
    <source>
        <strain evidence="3">1930</strain>
    </source>
</reference>
<keyword evidence="1" id="KW-0472">Membrane</keyword>
<evidence type="ECO:0000256" key="1">
    <source>
        <dbReference type="SAM" id="Phobius"/>
    </source>
</evidence>
<feature type="chain" id="PRO_5034152407" description="Major coat protein" evidence="2">
    <location>
        <begin position="28"/>
        <end position="71"/>
    </location>
</feature>
<dbReference type="EMBL" id="DACQKT010000006">
    <property type="protein sequence ID" value="HAS6678098.1"/>
    <property type="molecule type" value="Genomic_DNA"/>
</dbReference>
<dbReference type="Proteomes" id="UP000856022">
    <property type="component" value="Unassembled WGS sequence"/>
</dbReference>
<keyword evidence="2" id="KW-0732">Signal</keyword>
<accession>A0A8H9MWU8</accession>
<keyword evidence="1" id="KW-0812">Transmembrane</keyword>